<evidence type="ECO:0000256" key="6">
    <source>
        <dbReference type="ARBA" id="ARBA00029455"/>
    </source>
</evidence>
<keyword evidence="3" id="KW-0698">rRNA processing</keyword>
<keyword evidence="5" id="KW-0687">Ribonucleoprotein</keyword>
<feature type="compositionally biased region" description="Basic and acidic residues" evidence="7">
    <location>
        <begin position="369"/>
        <end position="391"/>
    </location>
</feature>
<evidence type="ECO:0000256" key="1">
    <source>
        <dbReference type="ARBA" id="ARBA00004604"/>
    </source>
</evidence>
<proteinExistence type="inferred from homology"/>
<feature type="compositionally biased region" description="Basic and acidic residues" evidence="7">
    <location>
        <begin position="64"/>
        <end position="77"/>
    </location>
</feature>
<accession>A0A3P7ZBU6</accession>
<feature type="compositionally biased region" description="Basic and acidic residues" evidence="7">
    <location>
        <begin position="47"/>
        <end position="57"/>
    </location>
</feature>
<dbReference type="PIRSF" id="PIRSF017300">
    <property type="entry name" value="snoRNP_Mpp10"/>
    <property type="match status" value="1"/>
</dbReference>
<evidence type="ECO:0000256" key="7">
    <source>
        <dbReference type="SAM" id="MobiDB-lite"/>
    </source>
</evidence>
<sequence length="476" mass="54395">MDEDLVLQGKAATSSSEDEEEDDGDDEELNEHGVEDEDEENEADLLNLRDEDLQDLEREMEEMRDEKEEGDKEEQQQKPRKTFPKSPVDDKFFRYVNDSDSSTGAADYCYEDFFGSKGSASQKADGKKKNVADAKQSSKKKSVRFAIDEDDAGEGDESEDEAEDEQEMEQGPVLLGEAEQPEEPTTNLKKSLKKLKQTIEKLEQENLAPRSWQLSGEVTAQQREENELLETHVQFDHGMKKGGVVSLFLSIGLLKAFDDVVRKKRIEERTEPYRNQAIEEQEMVKTSLAEVYEKEYQKATNDPNAVNEEHVAIEKRIDELFRLIDALSNFDYTPPEVRPEVRVVSNMAALRVEEVGMSASTDAQLLAPEELKKRQKGDLKADEERDRTDKLRQRRKKKNRQRALVELFGEEKGLENQMKKKKKRLSDDKAAMTAGGEKLKSSTFFTKLQETVRNVGFESRSDVKSSARLWFLAISP</sequence>
<feature type="compositionally biased region" description="Acidic residues" evidence="7">
    <location>
        <begin position="148"/>
        <end position="168"/>
    </location>
</feature>
<name>A0A3P7ZBU6_HELPZ</name>
<dbReference type="GO" id="GO:0005732">
    <property type="term" value="C:sno(s)RNA-containing ribonucleoprotein complex"/>
    <property type="evidence" value="ECO:0007669"/>
    <property type="project" value="InterPro"/>
</dbReference>
<evidence type="ECO:0000256" key="3">
    <source>
        <dbReference type="ARBA" id="ARBA00022552"/>
    </source>
</evidence>
<evidence type="ECO:0000256" key="2">
    <source>
        <dbReference type="ARBA" id="ARBA00022517"/>
    </source>
</evidence>
<dbReference type="Pfam" id="PF04006">
    <property type="entry name" value="Mpp10"/>
    <property type="match status" value="1"/>
</dbReference>
<comment type="similarity">
    <text evidence="6">Belongs to the MPP10 family.</text>
</comment>
<evidence type="ECO:0000256" key="5">
    <source>
        <dbReference type="ARBA" id="ARBA00023274"/>
    </source>
</evidence>
<dbReference type="InterPro" id="IPR012173">
    <property type="entry name" value="Mpp10"/>
</dbReference>
<evidence type="ECO:0000256" key="4">
    <source>
        <dbReference type="ARBA" id="ARBA00023242"/>
    </source>
</evidence>
<comment type="subcellular location">
    <subcellularLocation>
        <location evidence="1">Nucleus</location>
        <location evidence="1">Nucleolus</location>
    </subcellularLocation>
</comment>
<feature type="region of interest" description="Disordered" evidence="7">
    <location>
        <begin position="1"/>
        <end position="188"/>
    </location>
</feature>
<dbReference type="GO" id="GO:0032040">
    <property type="term" value="C:small-subunit processome"/>
    <property type="evidence" value="ECO:0007669"/>
    <property type="project" value="TreeGrafter"/>
</dbReference>
<organism evidence="8">
    <name type="scientific">Heligmosomoides polygyrus</name>
    <name type="common">Parasitic roundworm</name>
    <dbReference type="NCBI Taxonomy" id="6339"/>
    <lineage>
        <taxon>Eukaryota</taxon>
        <taxon>Metazoa</taxon>
        <taxon>Ecdysozoa</taxon>
        <taxon>Nematoda</taxon>
        <taxon>Chromadorea</taxon>
        <taxon>Rhabditida</taxon>
        <taxon>Rhabditina</taxon>
        <taxon>Rhabditomorpha</taxon>
        <taxon>Strongyloidea</taxon>
        <taxon>Heligmosomidae</taxon>
        <taxon>Heligmosomoides</taxon>
    </lineage>
</organism>
<feature type="region of interest" description="Disordered" evidence="7">
    <location>
        <begin position="359"/>
        <end position="399"/>
    </location>
</feature>
<dbReference type="AlphaFoldDB" id="A0A3P7ZBU6"/>
<dbReference type="PANTHER" id="PTHR17039">
    <property type="entry name" value="U3 SMALL NUCLEOLAR RIBONUCLEOPROTEIN PROTEIN MPP10"/>
    <property type="match status" value="1"/>
</dbReference>
<keyword evidence="4" id="KW-0539">Nucleus</keyword>
<dbReference type="EMBL" id="UZAH01026072">
    <property type="protein sequence ID" value="VDO75163.1"/>
    <property type="molecule type" value="Genomic_DNA"/>
</dbReference>
<feature type="compositionally biased region" description="Acidic residues" evidence="7">
    <location>
        <begin position="16"/>
        <end position="43"/>
    </location>
</feature>
<dbReference type="OrthoDB" id="445326at2759"/>
<keyword evidence="2" id="KW-0690">Ribosome biogenesis</keyword>
<evidence type="ECO:0000313" key="8">
    <source>
        <dbReference type="EMBL" id="VDO75163.1"/>
    </source>
</evidence>
<protein>
    <submittedName>
        <fullName evidence="8">Uncharacterized protein</fullName>
    </submittedName>
</protein>
<gene>
    <name evidence="8" type="ORF">HPBE_LOCUS8159</name>
</gene>
<dbReference type="GO" id="GO:0006364">
    <property type="term" value="P:rRNA processing"/>
    <property type="evidence" value="ECO:0007669"/>
    <property type="project" value="UniProtKB-KW"/>
</dbReference>
<reference evidence="8" key="1">
    <citation type="submission" date="2018-11" db="EMBL/GenBank/DDBJ databases">
        <authorList>
            <consortium name="Pathogen Informatics"/>
        </authorList>
    </citation>
    <scope>NUCLEOTIDE SEQUENCE [LARGE SCALE GENOMIC DNA]</scope>
</reference>
<dbReference type="GO" id="GO:0034457">
    <property type="term" value="C:Mpp10 complex"/>
    <property type="evidence" value="ECO:0007669"/>
    <property type="project" value="InterPro"/>
</dbReference>
<dbReference type="PANTHER" id="PTHR17039:SF0">
    <property type="entry name" value="U3 SMALL NUCLEOLAR RIBONUCLEOPROTEIN PROTEIN MPP10"/>
    <property type="match status" value="1"/>
</dbReference>